<dbReference type="InterPro" id="IPR008991">
    <property type="entry name" value="Translation_prot_SH3-like_sf"/>
</dbReference>
<evidence type="ECO:0000256" key="8">
    <source>
        <dbReference type="HAMAP-Rule" id="MF_00141"/>
    </source>
</evidence>
<evidence type="ECO:0000259" key="11">
    <source>
        <dbReference type="SMART" id="SM00841"/>
    </source>
</evidence>
<evidence type="ECO:0000313" key="13">
    <source>
        <dbReference type="EMBL" id="VFP78758.1"/>
    </source>
</evidence>
<dbReference type="Pfam" id="PF09285">
    <property type="entry name" value="Elong-fact-P_C"/>
    <property type="match status" value="1"/>
</dbReference>
<dbReference type="NCBIfam" id="NF001810">
    <property type="entry name" value="PRK00529.1"/>
    <property type="match status" value="1"/>
</dbReference>
<dbReference type="FunFam" id="2.40.50.140:FF:000004">
    <property type="entry name" value="Elongation factor P"/>
    <property type="match status" value="1"/>
</dbReference>
<keyword evidence="4 8" id="KW-0963">Cytoplasm</keyword>
<dbReference type="GO" id="GO:0005829">
    <property type="term" value="C:cytosol"/>
    <property type="evidence" value="ECO:0007669"/>
    <property type="project" value="UniProtKB-ARBA"/>
</dbReference>
<dbReference type="SMART" id="SM00841">
    <property type="entry name" value="Elong-fact-P_C"/>
    <property type="match status" value="1"/>
</dbReference>
<dbReference type="PANTHER" id="PTHR30053:SF12">
    <property type="entry name" value="ELONGATION FACTOR P (EF-P) FAMILY PROTEIN"/>
    <property type="match status" value="1"/>
</dbReference>
<dbReference type="PROSITE" id="PS01275">
    <property type="entry name" value="EFP"/>
    <property type="match status" value="1"/>
</dbReference>
<comment type="PTM">
    <text evidence="8">May be beta-lysylated on the epsilon-amino group of Lys-34 by the combined action of EpmA and EpmB, and then hydroxylated on the C5 position of the same residue by EpmC (if this protein is present). Lysylation is critical for the stimulatory effect of EF-P on peptide-bond formation. The lysylation moiety may extend toward the peptidyltransferase center and stabilize the terminal 3-CCA end of the tRNA. Hydroxylation of the C5 position on Lys-34 may allow additional potential stabilizing hydrogen-bond interactions with the P-tRNA.</text>
</comment>
<dbReference type="Pfam" id="PF08207">
    <property type="entry name" value="EFP_N"/>
    <property type="match status" value="1"/>
</dbReference>
<evidence type="ECO:0000256" key="2">
    <source>
        <dbReference type="ARBA" id="ARBA00004815"/>
    </source>
</evidence>
<organism evidence="13 14">
    <name type="scientific">Candidatus Erwinia haradaeae</name>
    <dbReference type="NCBI Taxonomy" id="1922217"/>
    <lineage>
        <taxon>Bacteria</taxon>
        <taxon>Pseudomonadati</taxon>
        <taxon>Pseudomonadota</taxon>
        <taxon>Gammaproteobacteria</taxon>
        <taxon>Enterobacterales</taxon>
        <taxon>Erwiniaceae</taxon>
        <taxon>Erwinia</taxon>
    </lineage>
</organism>
<dbReference type="InterPro" id="IPR013852">
    <property type="entry name" value="Transl_elong_P/YeiP_CS"/>
</dbReference>
<dbReference type="SUPFAM" id="SSF50249">
    <property type="entry name" value="Nucleic acid-binding proteins"/>
    <property type="match status" value="2"/>
</dbReference>
<reference evidence="13 14" key="1">
    <citation type="submission" date="2019-02" db="EMBL/GenBank/DDBJ databases">
        <authorList>
            <person name="Manzano-Marin A."/>
            <person name="Manzano-Marin A."/>
        </authorList>
    </citation>
    <scope>NUCLEOTIDE SEQUENCE [LARGE SCALE GENOMIC DNA]</scope>
    <source>
        <strain evidence="13 14">ErCicurtihirsuta</strain>
    </source>
</reference>
<dbReference type="SMART" id="SM01185">
    <property type="entry name" value="EFP"/>
    <property type="match status" value="1"/>
</dbReference>
<dbReference type="RefSeq" id="WP_157992060.1">
    <property type="nucleotide sequence ID" value="NZ_LR217698.1"/>
</dbReference>
<dbReference type="Proteomes" id="UP000294364">
    <property type="component" value="Chromosome"/>
</dbReference>
<dbReference type="GO" id="GO:0043043">
    <property type="term" value="P:peptide biosynthetic process"/>
    <property type="evidence" value="ECO:0007669"/>
    <property type="project" value="InterPro"/>
</dbReference>
<dbReference type="InterPro" id="IPR015365">
    <property type="entry name" value="Elong-fact-P_C"/>
</dbReference>
<proteinExistence type="inferred from homology"/>
<dbReference type="UniPathway" id="UPA00345"/>
<dbReference type="NCBIfam" id="TIGR00038">
    <property type="entry name" value="efp"/>
    <property type="match status" value="1"/>
</dbReference>
<dbReference type="Gene3D" id="2.30.30.30">
    <property type="match status" value="1"/>
</dbReference>
<dbReference type="OrthoDB" id="9801844at2"/>
<dbReference type="InterPro" id="IPR020599">
    <property type="entry name" value="Transl_elong_fac_P/YeiP"/>
</dbReference>
<dbReference type="InterPro" id="IPR011768">
    <property type="entry name" value="Transl_elongation_fac_P"/>
</dbReference>
<evidence type="ECO:0000256" key="6">
    <source>
        <dbReference type="ARBA" id="ARBA00022917"/>
    </source>
</evidence>
<dbReference type="GO" id="GO:0003746">
    <property type="term" value="F:translation elongation factor activity"/>
    <property type="evidence" value="ECO:0007669"/>
    <property type="project" value="UniProtKB-UniRule"/>
</dbReference>
<evidence type="ECO:0000256" key="5">
    <source>
        <dbReference type="ARBA" id="ARBA00022768"/>
    </source>
</evidence>
<dbReference type="EMBL" id="LR217698">
    <property type="protein sequence ID" value="VFP78758.1"/>
    <property type="molecule type" value="Genomic_DNA"/>
</dbReference>
<comment type="pathway">
    <text evidence="2 8">Protein biosynthesis; polypeptide chain elongation.</text>
</comment>
<dbReference type="PIRSF" id="PIRSF005901">
    <property type="entry name" value="EF-P"/>
    <property type="match status" value="1"/>
</dbReference>
<dbReference type="Gene3D" id="2.40.50.140">
    <property type="entry name" value="Nucleic acid-binding proteins"/>
    <property type="match status" value="2"/>
</dbReference>
<evidence type="ECO:0000256" key="7">
    <source>
        <dbReference type="ARBA" id="ARBA00023278"/>
    </source>
</evidence>
<dbReference type="InterPro" id="IPR012340">
    <property type="entry name" value="NA-bd_OB-fold"/>
</dbReference>
<gene>
    <name evidence="8 13" type="primary">efp</name>
    <name evidence="13" type="ORF">ERCICURT3053_388</name>
</gene>
<dbReference type="InterPro" id="IPR013185">
    <property type="entry name" value="Transl_elong_KOW-like"/>
</dbReference>
<dbReference type="SUPFAM" id="SSF50104">
    <property type="entry name" value="Translation proteins SH3-like domain"/>
    <property type="match status" value="1"/>
</dbReference>
<evidence type="ECO:0000256" key="1">
    <source>
        <dbReference type="ARBA" id="ARBA00004496"/>
    </source>
</evidence>
<comment type="function">
    <text evidence="8">Involved in peptide bond synthesis. Alleviates ribosome stalling that occurs when 3 or more consecutive Pro residues or the sequence PPG is present in a protein, possibly by augmenting the peptidyl transferase activity of the ribosome. Modification of Lys-34 is required for alleviation.</text>
</comment>
<feature type="domain" description="Elongation factor P C-terminal" evidence="11">
    <location>
        <begin position="131"/>
        <end position="186"/>
    </location>
</feature>
<keyword evidence="7 8" id="KW-0379">Hydroxylation</keyword>
<evidence type="ECO:0000313" key="14">
    <source>
        <dbReference type="Proteomes" id="UP000294364"/>
    </source>
</evidence>
<dbReference type="CDD" id="cd05794">
    <property type="entry name" value="S1_EF-P_repeat_2"/>
    <property type="match status" value="1"/>
</dbReference>
<dbReference type="CDD" id="cd04470">
    <property type="entry name" value="S1_EF-P_repeat_1"/>
    <property type="match status" value="1"/>
</dbReference>
<dbReference type="InterPro" id="IPR001059">
    <property type="entry name" value="Transl_elong_P/YeiP_cen"/>
</dbReference>
<dbReference type="FunFam" id="2.40.50.140:FF:000009">
    <property type="entry name" value="Elongation factor P"/>
    <property type="match status" value="1"/>
</dbReference>
<evidence type="ECO:0000256" key="9">
    <source>
        <dbReference type="NCBIfam" id="TIGR00038"/>
    </source>
</evidence>
<feature type="domain" description="Translation elongation factor P/YeiP central" evidence="12">
    <location>
        <begin position="69"/>
        <end position="123"/>
    </location>
</feature>
<name>A0A451D012_9GAMM</name>
<dbReference type="Pfam" id="PF01132">
    <property type="entry name" value="EFP"/>
    <property type="match status" value="1"/>
</dbReference>
<evidence type="ECO:0000259" key="12">
    <source>
        <dbReference type="SMART" id="SM01185"/>
    </source>
</evidence>
<evidence type="ECO:0000256" key="10">
    <source>
        <dbReference type="RuleBase" id="RU004389"/>
    </source>
</evidence>
<accession>A0A451D012</accession>
<dbReference type="AlphaFoldDB" id="A0A451D012"/>
<dbReference type="PANTHER" id="PTHR30053">
    <property type="entry name" value="ELONGATION FACTOR P"/>
    <property type="match status" value="1"/>
</dbReference>
<keyword evidence="6 8" id="KW-0648">Protein biosynthesis</keyword>
<dbReference type="FunFam" id="2.30.30.30:FF:000003">
    <property type="entry name" value="Elongation factor P"/>
    <property type="match status" value="1"/>
</dbReference>
<protein>
    <recommendedName>
        <fullName evidence="8 9">Elongation factor P</fullName>
        <shortName evidence="8">EF-P</shortName>
    </recommendedName>
</protein>
<keyword evidence="5 8" id="KW-0251">Elongation factor</keyword>
<dbReference type="InterPro" id="IPR014722">
    <property type="entry name" value="Rib_uL2_dom2"/>
</dbReference>
<comment type="subcellular location">
    <subcellularLocation>
        <location evidence="1 8">Cytoplasm</location>
    </subcellularLocation>
</comment>
<evidence type="ECO:0000256" key="3">
    <source>
        <dbReference type="ARBA" id="ARBA00009479"/>
    </source>
</evidence>
<sequence>MVTYCNNDFRPGLKIIFEGEPCTIESSQFVKPGKGQAFVRVKMRRLISGSRIEKTLKATESVESANIIETNLTYLYTDQSFFYFLHPKNFEQYCISETIVGDKYKWLLKNTECIVTLWNNIPIHLVPPNFVEIEIIDTHPGLKGDTSSTGSKTATLSTGASIKVPLFIQIGEIIKVDTRSNSYISRVK</sequence>
<evidence type="ECO:0000256" key="4">
    <source>
        <dbReference type="ARBA" id="ARBA00022490"/>
    </source>
</evidence>
<comment type="similarity">
    <text evidence="3 8 10">Belongs to the elongation factor P family.</text>
</comment>
<feature type="modified residue" description="N6-(3,6-diaminohexanoyl)-5-hydroxylysine" evidence="8">
    <location>
        <position position="34"/>
    </location>
</feature>
<dbReference type="HAMAP" id="MF_00141">
    <property type="entry name" value="EF_P"/>
    <property type="match status" value="1"/>
</dbReference>